<dbReference type="OrthoDB" id="9786526at2"/>
<dbReference type="EMBL" id="VKGK01000027">
    <property type="protein sequence ID" value="TRY12768.1"/>
    <property type="molecule type" value="Genomic_DNA"/>
</dbReference>
<dbReference type="Gene3D" id="3.40.190.290">
    <property type="match status" value="1"/>
</dbReference>
<evidence type="ECO:0000256" key="4">
    <source>
        <dbReference type="ARBA" id="ARBA00023163"/>
    </source>
</evidence>
<dbReference type="SUPFAM" id="SSF53850">
    <property type="entry name" value="Periplasmic binding protein-like II"/>
    <property type="match status" value="1"/>
</dbReference>
<dbReference type="AlphaFoldDB" id="A0A553JK27"/>
<dbReference type="Pfam" id="PF00126">
    <property type="entry name" value="HTH_1"/>
    <property type="match status" value="1"/>
</dbReference>
<keyword evidence="2" id="KW-0805">Transcription regulation</keyword>
<evidence type="ECO:0000256" key="1">
    <source>
        <dbReference type="ARBA" id="ARBA00009437"/>
    </source>
</evidence>
<dbReference type="GO" id="GO:0006351">
    <property type="term" value="P:DNA-templated transcription"/>
    <property type="evidence" value="ECO:0007669"/>
    <property type="project" value="TreeGrafter"/>
</dbReference>
<comment type="similarity">
    <text evidence="1">Belongs to the LysR transcriptional regulatory family.</text>
</comment>
<dbReference type="InterPro" id="IPR000847">
    <property type="entry name" value="LysR_HTH_N"/>
</dbReference>
<evidence type="ECO:0000256" key="3">
    <source>
        <dbReference type="ARBA" id="ARBA00023125"/>
    </source>
</evidence>
<dbReference type="GO" id="GO:0043565">
    <property type="term" value="F:sequence-specific DNA binding"/>
    <property type="evidence" value="ECO:0007669"/>
    <property type="project" value="TreeGrafter"/>
</dbReference>
<dbReference type="InterPro" id="IPR036390">
    <property type="entry name" value="WH_DNA-bd_sf"/>
</dbReference>
<evidence type="ECO:0000313" key="6">
    <source>
        <dbReference type="EMBL" id="TRY12768.1"/>
    </source>
</evidence>
<dbReference type="GO" id="GO:0003700">
    <property type="term" value="F:DNA-binding transcription factor activity"/>
    <property type="evidence" value="ECO:0007669"/>
    <property type="project" value="InterPro"/>
</dbReference>
<dbReference type="InterPro" id="IPR005119">
    <property type="entry name" value="LysR_subst-bd"/>
</dbReference>
<dbReference type="Proteomes" id="UP000318126">
    <property type="component" value="Unassembled WGS sequence"/>
</dbReference>
<dbReference type="PANTHER" id="PTHR30537">
    <property type="entry name" value="HTH-TYPE TRANSCRIPTIONAL REGULATOR"/>
    <property type="match status" value="1"/>
</dbReference>
<dbReference type="InterPro" id="IPR058163">
    <property type="entry name" value="LysR-type_TF_proteobact-type"/>
</dbReference>
<dbReference type="InterPro" id="IPR036388">
    <property type="entry name" value="WH-like_DNA-bd_sf"/>
</dbReference>
<dbReference type="PROSITE" id="PS50931">
    <property type="entry name" value="HTH_LYSR"/>
    <property type="match status" value="1"/>
</dbReference>
<proteinExistence type="inferred from homology"/>
<keyword evidence="3" id="KW-0238">DNA-binding</keyword>
<evidence type="ECO:0000256" key="2">
    <source>
        <dbReference type="ARBA" id="ARBA00023015"/>
    </source>
</evidence>
<dbReference type="Pfam" id="PF03466">
    <property type="entry name" value="LysR_substrate"/>
    <property type="match status" value="1"/>
</dbReference>
<dbReference type="PANTHER" id="PTHR30537:SF5">
    <property type="entry name" value="HTH-TYPE TRANSCRIPTIONAL ACTIVATOR TTDR-RELATED"/>
    <property type="match status" value="1"/>
</dbReference>
<dbReference type="SUPFAM" id="SSF46785">
    <property type="entry name" value="Winged helix' DNA-binding domain"/>
    <property type="match status" value="1"/>
</dbReference>
<organism evidence="6 7">
    <name type="scientific">Shewanella hanedai</name>
    <name type="common">Alteromonas hanedai</name>
    <dbReference type="NCBI Taxonomy" id="25"/>
    <lineage>
        <taxon>Bacteria</taxon>
        <taxon>Pseudomonadati</taxon>
        <taxon>Pseudomonadota</taxon>
        <taxon>Gammaproteobacteria</taxon>
        <taxon>Alteromonadales</taxon>
        <taxon>Shewanellaceae</taxon>
        <taxon>Shewanella</taxon>
    </lineage>
</organism>
<comment type="caution">
    <text evidence="6">The sequence shown here is derived from an EMBL/GenBank/DDBJ whole genome shotgun (WGS) entry which is preliminary data.</text>
</comment>
<reference evidence="7" key="1">
    <citation type="submission" date="2019-07" db="EMBL/GenBank/DDBJ databases">
        <title>Shewanella sp. YLB-08 draft genomic sequence.</title>
        <authorList>
            <person name="Yu L."/>
        </authorList>
    </citation>
    <scope>NUCLEOTIDE SEQUENCE [LARGE SCALE GENOMIC DNA]</scope>
    <source>
        <strain evidence="7">JCM 20706</strain>
    </source>
</reference>
<name>A0A553JK27_SHEHA</name>
<sequence>MFCPLGGYLVLNDISLFVKICRFKSFNDAANQLGLSLATISRKINQLEKSLGTSLFFRDKNGLTLTLAGNEILSSCQPSIEHLEEILSSLEVKNYCDKGSVMFVAPTNFISRLFTEKFFDEFFTEHPDIMVNFDLSNERCNLNQKQFDLAMRFGDLEDSGFICKTIGKAEYILVASPKLIEEYGQPNTLSELDMLPKIIFSPIRNWQFTSTETGLVDYYPQGDFISNDVALCISRALAGHGVGYLAKLYIKEELLKGELVALLPQYQPQHRLINLLWPSKPVPYRTRLLIDYLAKKLAKPY</sequence>
<accession>A0A553JK27</accession>
<protein>
    <submittedName>
        <fullName evidence="6">LysR family transcriptional regulator</fullName>
    </submittedName>
</protein>
<dbReference type="Gene3D" id="1.10.10.10">
    <property type="entry name" value="Winged helix-like DNA-binding domain superfamily/Winged helix DNA-binding domain"/>
    <property type="match status" value="1"/>
</dbReference>
<keyword evidence="4" id="KW-0804">Transcription</keyword>
<keyword evidence="7" id="KW-1185">Reference proteome</keyword>
<feature type="domain" description="HTH lysR-type" evidence="5">
    <location>
        <begin position="9"/>
        <end position="66"/>
    </location>
</feature>
<evidence type="ECO:0000313" key="7">
    <source>
        <dbReference type="Proteomes" id="UP000318126"/>
    </source>
</evidence>
<evidence type="ECO:0000259" key="5">
    <source>
        <dbReference type="PROSITE" id="PS50931"/>
    </source>
</evidence>
<gene>
    <name evidence="6" type="ORF">FN961_18955</name>
</gene>
<dbReference type="CDD" id="cd08422">
    <property type="entry name" value="PBP2_CrgA_like"/>
    <property type="match status" value="1"/>
</dbReference>